<comment type="caution">
    <text evidence="3">The sequence shown here is derived from an EMBL/GenBank/DDBJ whole genome shotgun (WGS) entry which is preliminary data.</text>
</comment>
<evidence type="ECO:0000256" key="1">
    <source>
        <dbReference type="SAM" id="SignalP"/>
    </source>
</evidence>
<evidence type="ECO:0000313" key="3">
    <source>
        <dbReference type="EMBL" id="MCP9763238.1"/>
    </source>
</evidence>
<name>A0AAE3KSL6_9BACT</name>
<dbReference type="EMBL" id="RJUF01000023">
    <property type="protein sequence ID" value="MCP9763238.1"/>
    <property type="molecule type" value="Genomic_DNA"/>
</dbReference>
<protein>
    <submittedName>
        <fullName evidence="3">Alkaline ceramidase</fullName>
    </submittedName>
</protein>
<reference evidence="3 4" key="1">
    <citation type="submission" date="2018-11" db="EMBL/GenBank/DDBJ databases">
        <title>Novel bacteria species description.</title>
        <authorList>
            <person name="Han J.-H."/>
        </authorList>
    </citation>
    <scope>NUCLEOTIDE SEQUENCE [LARGE SCALE GENOMIC DNA]</scope>
    <source>
        <strain evidence="3 4">KCTC23259</strain>
    </source>
</reference>
<keyword evidence="1" id="KW-0732">Signal</keyword>
<dbReference type="RefSeq" id="WP_255037022.1">
    <property type="nucleotide sequence ID" value="NZ_RJUF01000023.1"/>
</dbReference>
<evidence type="ECO:0000313" key="4">
    <source>
        <dbReference type="Proteomes" id="UP001204144"/>
    </source>
</evidence>
<sequence>MKKIFLVFLVQLFFQQIIAQNLKVGASSAIINPQIGAYIAGDKQDRKFTGIHDNLYAKAVVISHNNSNVAIVTIDCIGLLYTDVLKIRKKTSEICKMPADRIVISSTHTHAGPDVVGIWGEDYSASGVDDEYMQFLINTTANQIKKAFENQISAKAYTAETTFGEPWVQNICNEELDRSLNIIQFRNSKNKAIATLSNFACHPTFMDAVASEVSADFIHGYYEELKKTTGGEVLFLQGAIGGWVQPENEPKTFENAYKRGKELAEKVNMVLKTAIPLKKSVLVFRSKKIKIPVENEAWQQLAALGTIKRNFAETVETEISFFKIGEAQFVTHPGETAPFYSLESKKMMKNGPKFILGLGNDALGYILKPAYFENPSLPHAEYLTRMSVGKQTGPIVLETVKVLVQD</sequence>
<organism evidence="3 4">
    <name type="scientific">Lacihabitans soyangensis</name>
    <dbReference type="NCBI Taxonomy" id="869394"/>
    <lineage>
        <taxon>Bacteria</taxon>
        <taxon>Pseudomonadati</taxon>
        <taxon>Bacteroidota</taxon>
        <taxon>Cytophagia</taxon>
        <taxon>Cytophagales</taxon>
        <taxon>Leadbetterellaceae</taxon>
        <taxon>Lacihabitans</taxon>
    </lineage>
</organism>
<feature type="domain" description="Neutral/alkaline non-lysosomal ceramidase N-terminal" evidence="2">
    <location>
        <begin position="44"/>
        <end position="216"/>
    </location>
</feature>
<dbReference type="InterPro" id="IPR031329">
    <property type="entry name" value="NEUT/ALK_ceramidase_N"/>
</dbReference>
<feature type="signal peptide" evidence="1">
    <location>
        <begin position="1"/>
        <end position="19"/>
    </location>
</feature>
<dbReference type="Proteomes" id="UP001204144">
    <property type="component" value="Unassembled WGS sequence"/>
</dbReference>
<evidence type="ECO:0000259" key="2">
    <source>
        <dbReference type="Pfam" id="PF04734"/>
    </source>
</evidence>
<gene>
    <name evidence="3" type="ORF">EGI31_09735</name>
</gene>
<accession>A0AAE3KSL6</accession>
<feature type="chain" id="PRO_5042091321" evidence="1">
    <location>
        <begin position="20"/>
        <end position="406"/>
    </location>
</feature>
<keyword evidence="4" id="KW-1185">Reference proteome</keyword>
<dbReference type="AlphaFoldDB" id="A0AAE3KSL6"/>
<proteinExistence type="predicted"/>
<dbReference type="Pfam" id="PF04734">
    <property type="entry name" value="Ceramidase_alk"/>
    <property type="match status" value="1"/>
</dbReference>